<dbReference type="RefSeq" id="WP_028380006.1">
    <property type="nucleotide sequence ID" value="NZ_CAAAIT010000001.1"/>
</dbReference>
<reference evidence="2 4" key="2">
    <citation type="submission" date="2018-12" db="EMBL/GenBank/DDBJ databases">
        <authorList>
            <consortium name="Pathogen Informatics"/>
        </authorList>
    </citation>
    <scope>NUCLEOTIDE SEQUENCE [LARGE SCALE GENOMIC DNA]</scope>
    <source>
        <strain evidence="2 4">NCTC11976</strain>
    </source>
</reference>
<dbReference type="EMBL" id="LNXW01000013">
    <property type="protein sequence ID" value="KTC80234.1"/>
    <property type="molecule type" value="Genomic_DNA"/>
</dbReference>
<protein>
    <submittedName>
        <fullName evidence="1">Uncharacterized protein</fullName>
    </submittedName>
</protein>
<evidence type="ECO:0000313" key="1">
    <source>
        <dbReference type="EMBL" id="KTC80234.1"/>
    </source>
</evidence>
<keyword evidence="4" id="KW-1185">Reference proteome</keyword>
<reference evidence="1 3" key="1">
    <citation type="submission" date="2015-11" db="EMBL/GenBank/DDBJ databases">
        <title>Genomic analysis of 38 Legionella species identifies large and diverse effector repertoires.</title>
        <authorList>
            <person name="Burstein D."/>
            <person name="Amaro F."/>
            <person name="Zusman T."/>
            <person name="Lifshitz Z."/>
            <person name="Cohen O."/>
            <person name="Gilbert J.A."/>
            <person name="Pupko T."/>
            <person name="Shuman H.A."/>
            <person name="Segal G."/>
        </authorList>
    </citation>
    <scope>NUCLEOTIDE SEQUENCE [LARGE SCALE GENOMIC DNA]</scope>
    <source>
        <strain evidence="1 3">ORW</strain>
    </source>
</reference>
<dbReference type="OrthoDB" id="5652850at2"/>
<dbReference type="STRING" id="28084.Lche_2254"/>
<name>A0A0W0SA27_9GAMM</name>
<accession>A0A0W0SA27</accession>
<evidence type="ECO:0000313" key="4">
    <source>
        <dbReference type="Proteomes" id="UP000277577"/>
    </source>
</evidence>
<proteinExistence type="predicted"/>
<dbReference type="AlphaFoldDB" id="A0A0W0SA27"/>
<evidence type="ECO:0000313" key="3">
    <source>
        <dbReference type="Proteomes" id="UP000054921"/>
    </source>
</evidence>
<dbReference type="Proteomes" id="UP000054921">
    <property type="component" value="Unassembled WGS sequence"/>
</dbReference>
<dbReference type="EMBL" id="LR134173">
    <property type="protein sequence ID" value="VEB38734.1"/>
    <property type="molecule type" value="Genomic_DNA"/>
</dbReference>
<gene>
    <name evidence="1" type="ORF">Lche_2254</name>
    <name evidence="2" type="ORF">NCTC11976_02888</name>
</gene>
<dbReference type="PATRIC" id="fig|28084.5.peg.2444"/>
<organism evidence="1 3">
    <name type="scientific">Legionella cherrii</name>
    <dbReference type="NCBI Taxonomy" id="28084"/>
    <lineage>
        <taxon>Bacteria</taxon>
        <taxon>Pseudomonadati</taxon>
        <taxon>Pseudomonadota</taxon>
        <taxon>Gammaproteobacteria</taxon>
        <taxon>Legionellales</taxon>
        <taxon>Legionellaceae</taxon>
        <taxon>Legionella</taxon>
    </lineage>
</organism>
<evidence type="ECO:0000313" key="2">
    <source>
        <dbReference type="EMBL" id="VEB38734.1"/>
    </source>
</evidence>
<dbReference type="Proteomes" id="UP000277577">
    <property type="component" value="Chromosome"/>
</dbReference>
<sequence>MQMKLFKQQPIPKTSQEAFDILSCSYDLDDIQSIFFNFKQLVSIRKSVLTSHALPNSTVPDNQAFIIDLEARINRLQTAVAEGKPYPTLYGDVCKVKEGLGVILGYYQSQIKKDQPIASSFVRDAQSRSSQITALASEVAGDEHPFLNKIDSRMLTKYTINYCATDIMQDDVATIAEIVQKPYLADHSDDPKFSYIS</sequence>